<evidence type="ECO:0000259" key="5">
    <source>
        <dbReference type="Pfam" id="PF00389"/>
    </source>
</evidence>
<dbReference type="Proteomes" id="UP000184245">
    <property type="component" value="Unassembled WGS sequence"/>
</dbReference>
<dbReference type="PANTHER" id="PTHR42789">
    <property type="entry name" value="D-ISOMER SPECIFIC 2-HYDROXYACID DEHYDROGENASE FAMILY PROTEIN (AFU_ORTHOLOGUE AFUA_6G10090)"/>
    <property type="match status" value="1"/>
</dbReference>
<keyword evidence="3" id="KW-0520">NAD</keyword>
<feature type="domain" description="D-isomer specific 2-hydroxyacid dehydrogenase NAD-binding" evidence="6">
    <location>
        <begin position="168"/>
        <end position="313"/>
    </location>
</feature>
<reference evidence="7 8" key="1">
    <citation type="submission" date="2016-11" db="EMBL/GenBank/DDBJ databases">
        <authorList>
            <person name="Jaros S."/>
            <person name="Januszkiewicz K."/>
            <person name="Wedrychowicz H."/>
        </authorList>
    </citation>
    <scope>NUCLEOTIDE SEQUENCE [LARGE SCALE GENOMIC DNA]</scope>
    <source>
        <strain evidence="7 8">DSM 17459</strain>
    </source>
</reference>
<dbReference type="Pfam" id="PF02826">
    <property type="entry name" value="2-Hacid_dh_C"/>
    <property type="match status" value="1"/>
</dbReference>
<evidence type="ECO:0000313" key="7">
    <source>
        <dbReference type="EMBL" id="SHE60914.1"/>
    </source>
</evidence>
<comment type="similarity">
    <text evidence="1 4">Belongs to the D-isomer specific 2-hydroxyacid dehydrogenase family.</text>
</comment>
<dbReference type="OrthoDB" id="9805416at2"/>
<dbReference type="GO" id="GO:0016616">
    <property type="term" value="F:oxidoreductase activity, acting on the CH-OH group of donors, NAD or NADP as acceptor"/>
    <property type="evidence" value="ECO:0007669"/>
    <property type="project" value="InterPro"/>
</dbReference>
<dbReference type="AlphaFoldDB" id="A0A1M4UW44"/>
<dbReference type="SUPFAM" id="SSF52283">
    <property type="entry name" value="Formate/glycerate dehydrogenase catalytic domain-like"/>
    <property type="match status" value="1"/>
</dbReference>
<protein>
    <submittedName>
        <fullName evidence="7">D-3-phosphoglycerate dehydrogenase</fullName>
    </submittedName>
</protein>
<evidence type="ECO:0000256" key="3">
    <source>
        <dbReference type="ARBA" id="ARBA00023027"/>
    </source>
</evidence>
<name>A0A1M4UW44_9CLOT</name>
<gene>
    <name evidence="7" type="ORF">SAMN02745158_01008</name>
</gene>
<evidence type="ECO:0000256" key="4">
    <source>
        <dbReference type="RuleBase" id="RU003719"/>
    </source>
</evidence>
<accession>A0A1M4UW44</accession>
<proteinExistence type="inferred from homology"/>
<dbReference type="InterPro" id="IPR036291">
    <property type="entry name" value="NAD(P)-bd_dom_sf"/>
</dbReference>
<evidence type="ECO:0000256" key="1">
    <source>
        <dbReference type="ARBA" id="ARBA00005854"/>
    </source>
</evidence>
<evidence type="ECO:0000313" key="8">
    <source>
        <dbReference type="Proteomes" id="UP000184245"/>
    </source>
</evidence>
<dbReference type="Gene3D" id="3.40.50.720">
    <property type="entry name" value="NAD(P)-binding Rossmann-like Domain"/>
    <property type="match status" value="2"/>
</dbReference>
<dbReference type="InterPro" id="IPR006140">
    <property type="entry name" value="D-isomer_DH_NAD-bd"/>
</dbReference>
<dbReference type="GO" id="GO:0051287">
    <property type="term" value="F:NAD binding"/>
    <property type="evidence" value="ECO:0007669"/>
    <property type="project" value="InterPro"/>
</dbReference>
<evidence type="ECO:0000259" key="6">
    <source>
        <dbReference type="Pfam" id="PF02826"/>
    </source>
</evidence>
<dbReference type="RefSeq" id="WP_072849772.1">
    <property type="nucleotide sequence ID" value="NZ_FQVI01000003.1"/>
</dbReference>
<dbReference type="InterPro" id="IPR050857">
    <property type="entry name" value="D-2-hydroxyacid_DH"/>
</dbReference>
<organism evidence="7 8">
    <name type="scientific">Lactonifactor longoviformis DSM 17459</name>
    <dbReference type="NCBI Taxonomy" id="1122155"/>
    <lineage>
        <taxon>Bacteria</taxon>
        <taxon>Bacillati</taxon>
        <taxon>Bacillota</taxon>
        <taxon>Clostridia</taxon>
        <taxon>Eubacteriales</taxon>
        <taxon>Clostridiaceae</taxon>
        <taxon>Lactonifactor</taxon>
    </lineage>
</organism>
<evidence type="ECO:0000256" key="2">
    <source>
        <dbReference type="ARBA" id="ARBA00023002"/>
    </source>
</evidence>
<dbReference type="SUPFAM" id="SSF51735">
    <property type="entry name" value="NAD(P)-binding Rossmann-fold domains"/>
    <property type="match status" value="1"/>
</dbReference>
<sequence>MKVLVTMKFPEEYHGELAKITADYTQAGRGFDGYKLTQEQMIANLQGCDIVLNGVEMIDKAVMEECPELKAIFCGRNEAFASVDIEEATRRKIPVIGCAGRNAVSVAEFTIGLLLSLCKRIALMDYLMKYTDTLVGKEYDDKKQSKEKVSSAWSVDPKGPNAVYGGYPELYGKKFGQIGFGMIGKEVAKRAQAFGMELLISDPFADKDAVKEMEGRVVPLEVLMEQADFISINCNVNKGTIGMVNEEMLSRMKPSAYIINTARAPIMDYDALYRLLKENKIAGAALDVYPIEPLPKNHPLLELPNVVLTPHFAGQSKEITNHMNEMILRDLKLLLSGKRPVNICNPEVLDAFFQENEELLILKTKE</sequence>
<keyword evidence="2 4" id="KW-0560">Oxidoreductase</keyword>
<feature type="domain" description="D-isomer specific 2-hydroxyacid dehydrogenase catalytic" evidence="5">
    <location>
        <begin position="32"/>
        <end position="344"/>
    </location>
</feature>
<dbReference type="PANTHER" id="PTHR42789:SF1">
    <property type="entry name" value="D-ISOMER SPECIFIC 2-HYDROXYACID DEHYDROGENASE FAMILY PROTEIN (AFU_ORTHOLOGUE AFUA_6G10090)"/>
    <property type="match status" value="1"/>
</dbReference>
<dbReference type="Pfam" id="PF00389">
    <property type="entry name" value="2-Hacid_dh"/>
    <property type="match status" value="1"/>
</dbReference>
<dbReference type="EMBL" id="FQVI01000003">
    <property type="protein sequence ID" value="SHE60914.1"/>
    <property type="molecule type" value="Genomic_DNA"/>
</dbReference>
<dbReference type="STRING" id="1122155.SAMN02745158_01008"/>
<dbReference type="InterPro" id="IPR006139">
    <property type="entry name" value="D-isomer_2_OHA_DH_cat_dom"/>
</dbReference>
<keyword evidence="8" id="KW-1185">Reference proteome</keyword>